<keyword evidence="9" id="KW-0238">DNA-binding</keyword>
<dbReference type="GO" id="GO:0030527">
    <property type="term" value="F:structural constituent of chromatin"/>
    <property type="evidence" value="ECO:0007669"/>
    <property type="project" value="InterPro"/>
</dbReference>
<feature type="compositionally biased region" description="Polar residues" evidence="10">
    <location>
        <begin position="109"/>
        <end position="118"/>
    </location>
</feature>
<evidence type="ECO:0000256" key="9">
    <source>
        <dbReference type="RuleBase" id="RU003767"/>
    </source>
</evidence>
<dbReference type="InterPro" id="IPR007125">
    <property type="entry name" value="H2A/H2B/H3"/>
</dbReference>
<comment type="caution">
    <text evidence="13">The sequence shown here is derived from an EMBL/GenBank/DDBJ whole genome shotgun (WGS) entry which is preliminary data.</text>
</comment>
<reference evidence="14" key="1">
    <citation type="submission" date="2017-01" db="EMBL/GenBank/DDBJ databases">
        <title>Comparative genomics of anhydrobiosis in the tardigrade Hypsibius dujardini.</title>
        <authorList>
            <person name="Yoshida Y."/>
            <person name="Koutsovoulos G."/>
            <person name="Laetsch D."/>
            <person name="Stevens L."/>
            <person name="Kumar S."/>
            <person name="Horikawa D."/>
            <person name="Ishino K."/>
            <person name="Komine S."/>
            <person name="Tomita M."/>
            <person name="Blaxter M."/>
            <person name="Arakawa K."/>
        </authorList>
    </citation>
    <scope>NUCLEOTIDE SEQUENCE [LARGE SCALE GENOMIC DNA]</scope>
    <source>
        <strain evidence="14">Z151</strain>
    </source>
</reference>
<evidence type="ECO:0000259" key="11">
    <source>
        <dbReference type="Pfam" id="PF00125"/>
    </source>
</evidence>
<feature type="region of interest" description="Disordered" evidence="10">
    <location>
        <begin position="107"/>
        <end position="149"/>
    </location>
</feature>
<proteinExistence type="inferred from homology"/>
<dbReference type="GO" id="GO:0005634">
    <property type="term" value="C:nucleus"/>
    <property type="evidence" value="ECO:0007669"/>
    <property type="project" value="UniProtKB-SubCell"/>
</dbReference>
<organism evidence="13 14">
    <name type="scientific">Hypsibius exemplaris</name>
    <name type="common">Freshwater tardigrade</name>
    <dbReference type="NCBI Taxonomy" id="2072580"/>
    <lineage>
        <taxon>Eukaryota</taxon>
        <taxon>Metazoa</taxon>
        <taxon>Ecdysozoa</taxon>
        <taxon>Tardigrada</taxon>
        <taxon>Eutardigrada</taxon>
        <taxon>Parachela</taxon>
        <taxon>Hypsibioidea</taxon>
        <taxon>Hypsibiidae</taxon>
        <taxon>Hypsibius</taxon>
    </lineage>
</organism>
<evidence type="ECO:0000256" key="5">
    <source>
        <dbReference type="ARBA" id="ARBA00022454"/>
    </source>
</evidence>
<comment type="function">
    <text evidence="1">Core component of nucleosome. Nucleosomes wrap and compact DNA into chromatin, limiting DNA accessibility to the cellular machineries which require DNA as a template. Histones thereby play a central role in transcription regulation, DNA repair, DNA replication and chromosomal stability. DNA accessibility is regulated via a complex set of post-translational modifications of histones, also called histone code, and nucleosome remodeling.</text>
</comment>
<keyword evidence="5 9" id="KW-0158">Chromosome</keyword>
<dbReference type="FunFam" id="1.10.20.10:FF:000103">
    <property type="entry name" value="Histone H2A type 1"/>
    <property type="match status" value="1"/>
</dbReference>
<dbReference type="OrthoDB" id="10253031at2759"/>
<feature type="domain" description="Core Histone H2A/H2B/H3" evidence="11">
    <location>
        <begin position="15"/>
        <end position="90"/>
    </location>
</feature>
<keyword evidence="8 9" id="KW-0544">Nucleosome core</keyword>
<evidence type="ECO:0000256" key="10">
    <source>
        <dbReference type="SAM" id="MobiDB-lite"/>
    </source>
</evidence>
<evidence type="ECO:0000313" key="13">
    <source>
        <dbReference type="EMBL" id="OQV18029.1"/>
    </source>
</evidence>
<evidence type="ECO:0000256" key="3">
    <source>
        <dbReference type="ARBA" id="ARBA00004286"/>
    </source>
</evidence>
<dbReference type="GO" id="GO:0046982">
    <property type="term" value="F:protein heterodimerization activity"/>
    <property type="evidence" value="ECO:0007669"/>
    <property type="project" value="InterPro"/>
</dbReference>
<evidence type="ECO:0000256" key="1">
    <source>
        <dbReference type="ARBA" id="ARBA00002001"/>
    </source>
</evidence>
<dbReference type="SUPFAM" id="SSF47113">
    <property type="entry name" value="Histone-fold"/>
    <property type="match status" value="1"/>
</dbReference>
<evidence type="ECO:0000256" key="6">
    <source>
        <dbReference type="ARBA" id="ARBA00022499"/>
    </source>
</evidence>
<dbReference type="PANTHER" id="PTHR23430">
    <property type="entry name" value="HISTONE H2A"/>
    <property type="match status" value="1"/>
</dbReference>
<dbReference type="PRINTS" id="PR00620">
    <property type="entry name" value="HISTONEH2A"/>
</dbReference>
<keyword evidence="6" id="KW-1017">Isopeptide bond</keyword>
<dbReference type="SMART" id="SM00414">
    <property type="entry name" value="H2A"/>
    <property type="match status" value="1"/>
</dbReference>
<sequence length="149" mass="16381">MSGRSGKILDKTAGGKTSRSTKANLHFPVGRIHRKLRKSNYADRIGSGAPIFLAAVLEYLCAEVLELAGNAARENKKLRINPRHIMLAVQTDEEGGVMQHINTILLPKKTSNGPSQSTEHYDSQEQKNPMAVKRPLAEAHENNANTQEV</sequence>
<comment type="similarity">
    <text evidence="4 9">Belongs to the histone H2A family.</text>
</comment>
<dbReference type="Pfam" id="PF16211">
    <property type="entry name" value="Histone_H2A_C"/>
    <property type="match status" value="1"/>
</dbReference>
<keyword evidence="7 9" id="KW-0539">Nucleus</keyword>
<comment type="subcellular location">
    <subcellularLocation>
        <location evidence="3">Chromosome</location>
    </subcellularLocation>
    <subcellularLocation>
        <location evidence="2 9">Nucleus</location>
    </subcellularLocation>
</comment>
<evidence type="ECO:0000313" key="14">
    <source>
        <dbReference type="Proteomes" id="UP000192578"/>
    </source>
</evidence>
<dbReference type="Gene3D" id="1.10.20.10">
    <property type="entry name" value="Histone, subunit A"/>
    <property type="match status" value="1"/>
</dbReference>
<feature type="region of interest" description="Disordered" evidence="10">
    <location>
        <begin position="1"/>
        <end position="21"/>
    </location>
</feature>
<gene>
    <name evidence="13" type="ORF">BV898_07972</name>
</gene>
<dbReference type="GO" id="GO:0003677">
    <property type="term" value="F:DNA binding"/>
    <property type="evidence" value="ECO:0007669"/>
    <property type="project" value="UniProtKB-KW"/>
</dbReference>
<comment type="subunit">
    <text evidence="9">The nucleosome is a histone octamer containing two molecules each of H2A, H2B, H3 and H4 assembled in one H3-H4 heterotetramer and two H2A-H2B heterodimers. The octamer wraps approximately 147 bp of DNA.</text>
</comment>
<evidence type="ECO:0000256" key="8">
    <source>
        <dbReference type="ARBA" id="ARBA00023269"/>
    </source>
</evidence>
<dbReference type="Pfam" id="PF00125">
    <property type="entry name" value="Histone"/>
    <property type="match status" value="1"/>
</dbReference>
<dbReference type="EMBL" id="MTYJ01000054">
    <property type="protein sequence ID" value="OQV18029.1"/>
    <property type="molecule type" value="Genomic_DNA"/>
</dbReference>
<dbReference type="InterPro" id="IPR002119">
    <property type="entry name" value="Histone_H2A"/>
</dbReference>
<evidence type="ECO:0000256" key="2">
    <source>
        <dbReference type="ARBA" id="ARBA00004123"/>
    </source>
</evidence>
<protein>
    <recommendedName>
        <fullName evidence="9">Histone H2A</fullName>
    </recommendedName>
</protein>
<feature type="domain" description="Histone H2A C-terminal" evidence="12">
    <location>
        <begin position="94"/>
        <end position="112"/>
    </location>
</feature>
<evidence type="ECO:0000259" key="12">
    <source>
        <dbReference type="Pfam" id="PF16211"/>
    </source>
</evidence>
<dbReference type="Proteomes" id="UP000192578">
    <property type="component" value="Unassembled WGS sequence"/>
</dbReference>
<keyword evidence="14" id="KW-1185">Reference proteome</keyword>
<evidence type="ECO:0000256" key="7">
    <source>
        <dbReference type="ARBA" id="ARBA00023242"/>
    </source>
</evidence>
<name>A0A1W0WS51_HYPEX</name>
<evidence type="ECO:0000256" key="4">
    <source>
        <dbReference type="ARBA" id="ARBA00010691"/>
    </source>
</evidence>
<dbReference type="CDD" id="cd00074">
    <property type="entry name" value="HFD_H2A"/>
    <property type="match status" value="1"/>
</dbReference>
<accession>A0A1W0WS51</accession>
<dbReference type="AlphaFoldDB" id="A0A1W0WS51"/>
<dbReference type="GO" id="GO:0000786">
    <property type="term" value="C:nucleosome"/>
    <property type="evidence" value="ECO:0007669"/>
    <property type="project" value="UniProtKB-KW"/>
</dbReference>
<dbReference type="InterPro" id="IPR032454">
    <property type="entry name" value="Histone_H2A_C"/>
</dbReference>
<dbReference type="InterPro" id="IPR009072">
    <property type="entry name" value="Histone-fold"/>
</dbReference>